<name>A0AAW2HXS9_9NEOP</name>
<organism evidence="8">
    <name type="scientific">Menopon gallinae</name>
    <name type="common">poultry shaft louse</name>
    <dbReference type="NCBI Taxonomy" id="328185"/>
    <lineage>
        <taxon>Eukaryota</taxon>
        <taxon>Metazoa</taxon>
        <taxon>Ecdysozoa</taxon>
        <taxon>Arthropoda</taxon>
        <taxon>Hexapoda</taxon>
        <taxon>Insecta</taxon>
        <taxon>Pterygota</taxon>
        <taxon>Neoptera</taxon>
        <taxon>Paraneoptera</taxon>
        <taxon>Psocodea</taxon>
        <taxon>Troctomorpha</taxon>
        <taxon>Phthiraptera</taxon>
        <taxon>Amblycera</taxon>
        <taxon>Menoponidae</taxon>
        <taxon>Menopon</taxon>
    </lineage>
</organism>
<dbReference type="Pfam" id="PF00293">
    <property type="entry name" value="NUDIX"/>
    <property type="match status" value="1"/>
</dbReference>
<evidence type="ECO:0000256" key="2">
    <source>
        <dbReference type="ARBA" id="ARBA00001946"/>
    </source>
</evidence>
<dbReference type="PANTHER" id="PTHR12992:SF11">
    <property type="entry name" value="MITOCHONDRIAL COENZYME A DIPHOSPHATASE NUDT8"/>
    <property type="match status" value="1"/>
</dbReference>
<reference evidence="8" key="1">
    <citation type="journal article" date="2024" name="Gigascience">
        <title>Chromosome-level genome of the poultry shaft louse Menopon gallinae provides insight into the host-switching and adaptive evolution of parasitic lice.</title>
        <authorList>
            <person name="Xu Y."/>
            <person name="Ma L."/>
            <person name="Liu S."/>
            <person name="Liang Y."/>
            <person name="Liu Q."/>
            <person name="He Z."/>
            <person name="Tian L."/>
            <person name="Duan Y."/>
            <person name="Cai W."/>
            <person name="Li H."/>
            <person name="Song F."/>
        </authorList>
    </citation>
    <scope>NUCLEOTIDE SEQUENCE</scope>
    <source>
        <strain evidence="8">Cailab_2023a</strain>
    </source>
</reference>
<proteinExistence type="predicted"/>
<accession>A0AAW2HXS9</accession>
<evidence type="ECO:0000256" key="4">
    <source>
        <dbReference type="ARBA" id="ARBA00022801"/>
    </source>
</evidence>
<evidence type="ECO:0000256" key="6">
    <source>
        <dbReference type="ARBA" id="ARBA00023211"/>
    </source>
</evidence>
<dbReference type="AlphaFoldDB" id="A0AAW2HXS9"/>
<evidence type="ECO:0000256" key="3">
    <source>
        <dbReference type="ARBA" id="ARBA00022723"/>
    </source>
</evidence>
<gene>
    <name evidence="8" type="ORF">PYX00_002757</name>
</gene>
<dbReference type="SUPFAM" id="SSF55811">
    <property type="entry name" value="Nudix"/>
    <property type="match status" value="1"/>
</dbReference>
<keyword evidence="5" id="KW-0460">Magnesium</keyword>
<keyword evidence="3" id="KW-0479">Metal-binding</keyword>
<comment type="caution">
    <text evidence="8">The sequence shown here is derived from an EMBL/GenBank/DDBJ whole genome shotgun (WGS) entry which is preliminary data.</text>
</comment>
<keyword evidence="6" id="KW-0464">Manganese</keyword>
<dbReference type="CDD" id="cd03426">
    <property type="entry name" value="NUDIX_CoAse_Nudt7"/>
    <property type="match status" value="1"/>
</dbReference>
<comment type="cofactor">
    <cofactor evidence="1">
        <name>Mn(2+)</name>
        <dbReference type="ChEBI" id="CHEBI:29035"/>
    </cofactor>
</comment>
<dbReference type="PROSITE" id="PS51462">
    <property type="entry name" value="NUDIX"/>
    <property type="match status" value="1"/>
</dbReference>
<dbReference type="Gene3D" id="3.90.79.10">
    <property type="entry name" value="Nucleoside Triphosphate Pyrophosphohydrolase"/>
    <property type="match status" value="1"/>
</dbReference>
<evidence type="ECO:0000256" key="1">
    <source>
        <dbReference type="ARBA" id="ARBA00001936"/>
    </source>
</evidence>
<dbReference type="GO" id="GO:0010945">
    <property type="term" value="F:coenzyme A diphosphatase activity"/>
    <property type="evidence" value="ECO:0007669"/>
    <property type="project" value="InterPro"/>
</dbReference>
<dbReference type="PANTHER" id="PTHR12992">
    <property type="entry name" value="NUDIX HYDROLASE"/>
    <property type="match status" value="1"/>
</dbReference>
<evidence type="ECO:0000259" key="7">
    <source>
        <dbReference type="PROSITE" id="PS51462"/>
    </source>
</evidence>
<keyword evidence="4" id="KW-0378">Hydrolase</keyword>
<protein>
    <recommendedName>
        <fullName evidence="7">Nudix hydrolase domain-containing protein</fullName>
    </recommendedName>
</protein>
<feature type="domain" description="Nudix hydrolase" evidence="7">
    <location>
        <begin position="49"/>
        <end position="182"/>
    </location>
</feature>
<dbReference type="InterPro" id="IPR045121">
    <property type="entry name" value="CoAse"/>
</dbReference>
<dbReference type="GO" id="GO:0046872">
    <property type="term" value="F:metal ion binding"/>
    <property type="evidence" value="ECO:0007669"/>
    <property type="project" value="UniProtKB-KW"/>
</dbReference>
<evidence type="ECO:0000256" key="5">
    <source>
        <dbReference type="ARBA" id="ARBA00022842"/>
    </source>
</evidence>
<dbReference type="EMBL" id="JARGDH010000002">
    <property type="protein sequence ID" value="KAL0274688.1"/>
    <property type="molecule type" value="Genomic_DNA"/>
</dbReference>
<evidence type="ECO:0000313" key="8">
    <source>
        <dbReference type="EMBL" id="KAL0274688.1"/>
    </source>
</evidence>
<dbReference type="InterPro" id="IPR000086">
    <property type="entry name" value="NUDIX_hydrolase_dom"/>
</dbReference>
<dbReference type="InterPro" id="IPR015797">
    <property type="entry name" value="NUDIX_hydrolase-like_dom_sf"/>
</dbReference>
<sequence length="230" mass="25716">MRLTPRYYGVKNALKKIITQEILSPSNKENCIRLLKSMKPINTKTDKSNKNAAVLVPLCSINGELALLYTIRSYKLKTNRGHVSFPGGMSDARDQSLKQTALRETFEEIGIPGSAIDVWSKGPEIRRPDLVITPFLGYIGELAEHDLDTNSDEVAGTFALDLQHLCSPENFRTTQFRPKQSPSYALPVYMGGKEKIWGLTALITHLFLSAIVPNHYHNKVKTLSMVTSQI</sequence>
<comment type="cofactor">
    <cofactor evidence="2">
        <name>Mg(2+)</name>
        <dbReference type="ChEBI" id="CHEBI:18420"/>
    </cofactor>
</comment>